<gene>
    <name evidence="2" type="ORF">CIT292_08658</name>
</gene>
<evidence type="ECO:0000256" key="1">
    <source>
        <dbReference type="SAM" id="MobiDB-lite"/>
    </source>
</evidence>
<accession>D4BDU1</accession>
<dbReference type="HOGENOM" id="CLU_2786393_0_0_6"/>
<protein>
    <submittedName>
        <fullName evidence="2">Uncharacterized protein</fullName>
    </submittedName>
</protein>
<feature type="region of interest" description="Disordered" evidence="1">
    <location>
        <begin position="29"/>
        <end position="68"/>
    </location>
</feature>
<organism evidence="2 3">
    <name type="scientific">Citrobacter youngae ATCC 29220</name>
    <dbReference type="NCBI Taxonomy" id="500640"/>
    <lineage>
        <taxon>Bacteria</taxon>
        <taxon>Pseudomonadati</taxon>
        <taxon>Pseudomonadota</taxon>
        <taxon>Gammaproteobacteria</taxon>
        <taxon>Enterobacterales</taxon>
        <taxon>Enterobacteriaceae</taxon>
        <taxon>Citrobacter</taxon>
        <taxon>Citrobacter freundii complex</taxon>
    </lineage>
</organism>
<comment type="caution">
    <text evidence="2">The sequence shown here is derived from an EMBL/GenBank/DDBJ whole genome shotgun (WGS) entry which is preliminary data.</text>
</comment>
<reference evidence="2 3" key="1">
    <citation type="submission" date="2010-02" db="EMBL/GenBank/DDBJ databases">
        <authorList>
            <person name="Weinstock G."/>
            <person name="Sodergren E."/>
            <person name="Clifton S."/>
            <person name="Fulton L."/>
            <person name="Fulton B."/>
            <person name="Courtney L."/>
            <person name="Fronick C."/>
            <person name="Harrison M."/>
            <person name="Strong C."/>
            <person name="Farmer C."/>
            <person name="Delahaunty K."/>
            <person name="Markovic C."/>
            <person name="Hall O."/>
            <person name="Minx P."/>
            <person name="Tomlinson C."/>
            <person name="Mitreva M."/>
            <person name="Nelson J."/>
            <person name="Hou S."/>
            <person name="Wollam A."/>
            <person name="Pepin K.H."/>
            <person name="Johnson M."/>
            <person name="Bhonagiri V."/>
            <person name="Zhang X."/>
            <person name="Suruliraj S."/>
            <person name="Warren W."/>
            <person name="Chinwalla A."/>
            <person name="Mardis E.R."/>
            <person name="Wilson R.K."/>
        </authorList>
    </citation>
    <scope>NUCLEOTIDE SEQUENCE [LARGE SCALE GENOMIC DNA]</scope>
    <source>
        <strain evidence="2 3">ATCC 29220</strain>
    </source>
</reference>
<dbReference type="AlphaFoldDB" id="D4BDU1"/>
<dbReference type="Proteomes" id="UP000003880">
    <property type="component" value="Unassembled WGS sequence"/>
</dbReference>
<dbReference type="EMBL" id="ABWL02000009">
    <property type="protein sequence ID" value="EFE08139.1"/>
    <property type="molecule type" value="Genomic_DNA"/>
</dbReference>
<proteinExistence type="predicted"/>
<name>D4BDU1_9ENTR</name>
<sequence length="68" mass="7583">MAHWRSSRAVRTYITTLKRLIACYDQQSTARRPDKTLASPSGTMPDGASLIGPTSSWPDKTGKNYRLI</sequence>
<evidence type="ECO:0000313" key="3">
    <source>
        <dbReference type="Proteomes" id="UP000003880"/>
    </source>
</evidence>
<evidence type="ECO:0000313" key="2">
    <source>
        <dbReference type="EMBL" id="EFE08139.1"/>
    </source>
</evidence>